<feature type="compositionally biased region" description="Basic and acidic residues" evidence="1">
    <location>
        <begin position="20"/>
        <end position="30"/>
    </location>
</feature>
<keyword evidence="3" id="KW-1185">Reference proteome</keyword>
<organism evidence="2 3">
    <name type="scientific">Nothophoma quercina</name>
    <dbReference type="NCBI Taxonomy" id="749835"/>
    <lineage>
        <taxon>Eukaryota</taxon>
        <taxon>Fungi</taxon>
        <taxon>Dikarya</taxon>
        <taxon>Ascomycota</taxon>
        <taxon>Pezizomycotina</taxon>
        <taxon>Dothideomycetes</taxon>
        <taxon>Pleosporomycetidae</taxon>
        <taxon>Pleosporales</taxon>
        <taxon>Pleosporineae</taxon>
        <taxon>Didymellaceae</taxon>
        <taxon>Nothophoma</taxon>
    </lineage>
</organism>
<proteinExistence type="predicted"/>
<accession>A0ABR3S2L4</accession>
<comment type="caution">
    <text evidence="2">The sequence shown here is derived from an EMBL/GenBank/DDBJ whole genome shotgun (WGS) entry which is preliminary data.</text>
</comment>
<dbReference type="EMBL" id="JAKIXB020000002">
    <property type="protein sequence ID" value="KAL1610920.1"/>
    <property type="molecule type" value="Genomic_DNA"/>
</dbReference>
<evidence type="ECO:0000256" key="1">
    <source>
        <dbReference type="SAM" id="MobiDB-lite"/>
    </source>
</evidence>
<gene>
    <name evidence="2" type="ORF">SLS59_000557</name>
</gene>
<protein>
    <submittedName>
        <fullName evidence="2">Uncharacterized protein</fullName>
    </submittedName>
</protein>
<name>A0ABR3S2L4_9PLEO</name>
<evidence type="ECO:0000313" key="3">
    <source>
        <dbReference type="Proteomes" id="UP001521222"/>
    </source>
</evidence>
<sequence>MPEYPPPPSAHHVLPGTEGPTERDVYDDRPRVQPIQTQFGAGCYRVSFHEVSYSIPSEPRPPPVDNEKYIVTYPRPPPPPLEPKVLRAVDQLLSPPSGYYNPSDQTYTLDLEWAVRIIGKAEFVQTILPFPYGMPRRTLRPYSRFRGERVGLPKAIRDWLGGLPAMEVMRFPAALFRSVPSPGKS</sequence>
<feature type="region of interest" description="Disordered" evidence="1">
    <location>
        <begin position="1"/>
        <end position="30"/>
    </location>
</feature>
<evidence type="ECO:0000313" key="2">
    <source>
        <dbReference type="EMBL" id="KAL1610920.1"/>
    </source>
</evidence>
<dbReference type="Proteomes" id="UP001521222">
    <property type="component" value="Unassembled WGS sequence"/>
</dbReference>
<reference evidence="2 3" key="1">
    <citation type="submission" date="2024-02" db="EMBL/GenBank/DDBJ databases">
        <title>De novo assembly and annotation of 12 fungi associated with fruit tree decline syndrome in Ontario, Canada.</title>
        <authorList>
            <person name="Sulman M."/>
            <person name="Ellouze W."/>
            <person name="Ilyukhin E."/>
        </authorList>
    </citation>
    <scope>NUCLEOTIDE SEQUENCE [LARGE SCALE GENOMIC DNA]</scope>
    <source>
        <strain evidence="2 3">M97-236</strain>
    </source>
</reference>